<dbReference type="GO" id="GO:0009086">
    <property type="term" value="P:methionine biosynthetic process"/>
    <property type="evidence" value="ECO:0007669"/>
    <property type="project" value="UniProtKB-KW"/>
</dbReference>
<dbReference type="eggNOG" id="COG0460">
    <property type="taxonomic scope" value="Bacteria"/>
</dbReference>
<evidence type="ECO:0000256" key="5">
    <source>
        <dbReference type="ARBA" id="ARBA00013376"/>
    </source>
</evidence>
<evidence type="ECO:0000256" key="6">
    <source>
        <dbReference type="ARBA" id="ARBA00022605"/>
    </source>
</evidence>
<feature type="domain" description="Aspartate/homoserine dehydrogenase NAD-binding" evidence="13">
    <location>
        <begin position="18"/>
        <end position="160"/>
    </location>
</feature>
<dbReference type="GO" id="GO:0004412">
    <property type="term" value="F:homoserine dehydrogenase activity"/>
    <property type="evidence" value="ECO:0007669"/>
    <property type="project" value="UniProtKB-EC"/>
</dbReference>
<proteinExistence type="inferred from homology"/>
<dbReference type="InterPro" id="IPR036291">
    <property type="entry name" value="NAD(P)-bd_dom_sf"/>
</dbReference>
<dbReference type="InterPro" id="IPR001342">
    <property type="entry name" value="HDH_cat"/>
</dbReference>
<keyword evidence="8" id="KW-0560">Oxidoreductase</keyword>
<keyword evidence="6" id="KW-0028">Amino-acid biosynthesis</keyword>
<dbReference type="GO" id="GO:0009088">
    <property type="term" value="P:threonine biosynthetic process"/>
    <property type="evidence" value="ECO:0007669"/>
    <property type="project" value="UniProtKB-UniPathway"/>
</dbReference>
<reference evidence="14 15" key="1">
    <citation type="submission" date="2014-04" db="EMBL/GenBank/DDBJ databases">
        <title>Draft Genome Sequence of Synergistes jonesii.</title>
        <authorList>
            <person name="Coil D.A."/>
            <person name="Eisen J.A."/>
            <person name="Holland-Moritz H.E."/>
        </authorList>
    </citation>
    <scope>NUCLEOTIDE SEQUENCE [LARGE SCALE GENOMIC DNA]</scope>
    <source>
        <strain evidence="14 15">78-1</strain>
    </source>
</reference>
<evidence type="ECO:0000259" key="13">
    <source>
        <dbReference type="Pfam" id="PF03447"/>
    </source>
</evidence>
<comment type="pathway">
    <text evidence="2">Amino-acid biosynthesis; L-methionine biosynthesis via de novo pathway; L-homoserine from L-aspartate: step 3/3.</text>
</comment>
<dbReference type="UniPathway" id="UPA00051">
    <property type="reaction ID" value="UER00465"/>
</dbReference>
<dbReference type="FunFam" id="3.30.360.10:FF:000005">
    <property type="entry name" value="Homoserine dehydrogenase"/>
    <property type="match status" value="1"/>
</dbReference>
<dbReference type="InterPro" id="IPR022697">
    <property type="entry name" value="HDH_short"/>
</dbReference>
<feature type="binding site" evidence="11">
    <location>
        <begin position="18"/>
        <end position="23"/>
    </location>
    <ligand>
        <name>NADP(+)</name>
        <dbReference type="ChEBI" id="CHEBI:58349"/>
    </ligand>
</feature>
<keyword evidence="15" id="KW-1185">Reference proteome</keyword>
<dbReference type="NCBIfam" id="NF004976">
    <property type="entry name" value="PRK06349.1"/>
    <property type="match status" value="1"/>
</dbReference>
<feature type="binding site" evidence="11">
    <location>
        <position position="136"/>
    </location>
    <ligand>
        <name>NADPH</name>
        <dbReference type="ChEBI" id="CHEBI:57783"/>
    </ligand>
</feature>
<evidence type="ECO:0000256" key="1">
    <source>
        <dbReference type="ARBA" id="ARBA00005056"/>
    </source>
</evidence>
<evidence type="ECO:0000256" key="2">
    <source>
        <dbReference type="ARBA" id="ARBA00005062"/>
    </source>
</evidence>
<feature type="binding site" evidence="11">
    <location>
        <position position="220"/>
    </location>
    <ligand>
        <name>L-homoserine</name>
        <dbReference type="ChEBI" id="CHEBI:57476"/>
    </ligand>
</feature>
<dbReference type="UniPathway" id="UPA00050">
    <property type="reaction ID" value="UER00063"/>
</dbReference>
<dbReference type="EMBL" id="JMKI01000051">
    <property type="protein sequence ID" value="KEJ91396.1"/>
    <property type="molecule type" value="Genomic_DNA"/>
</dbReference>
<comment type="pathway">
    <text evidence="1">Amino-acid biosynthesis; L-threonine biosynthesis; L-threonine from L-aspartate: step 3/5.</text>
</comment>
<evidence type="ECO:0000256" key="9">
    <source>
        <dbReference type="ARBA" id="ARBA00023167"/>
    </source>
</evidence>
<dbReference type="Pfam" id="PF00742">
    <property type="entry name" value="Homoserine_dh"/>
    <property type="match status" value="1"/>
</dbReference>
<evidence type="ECO:0000259" key="12">
    <source>
        <dbReference type="Pfam" id="PF00742"/>
    </source>
</evidence>
<comment type="similarity">
    <text evidence="3">Belongs to the homoserine dehydrogenase family.</text>
</comment>
<evidence type="ECO:0000256" key="8">
    <source>
        <dbReference type="ARBA" id="ARBA00023002"/>
    </source>
</evidence>
<dbReference type="SUPFAM" id="SSF55347">
    <property type="entry name" value="Glyceraldehyde-3-phosphate dehydrogenase-like, C-terminal domain"/>
    <property type="match status" value="1"/>
</dbReference>
<dbReference type="GO" id="GO:0050661">
    <property type="term" value="F:NADP binding"/>
    <property type="evidence" value="ECO:0007669"/>
    <property type="project" value="InterPro"/>
</dbReference>
<dbReference type="AlphaFoldDB" id="A0A073IPJ0"/>
<dbReference type="PIRSF" id="PIRSF036497">
    <property type="entry name" value="HDH_short"/>
    <property type="match status" value="1"/>
</dbReference>
<gene>
    <name evidence="14" type="ORF">EH55_11165</name>
</gene>
<dbReference type="Proteomes" id="UP000027665">
    <property type="component" value="Unassembled WGS sequence"/>
</dbReference>
<dbReference type="STRING" id="2754.EH55_11165"/>
<feature type="domain" description="Homoserine dehydrogenase catalytic" evidence="12">
    <location>
        <begin position="168"/>
        <end position="347"/>
    </location>
</feature>
<evidence type="ECO:0000256" key="10">
    <source>
        <dbReference type="PIRSR" id="PIRSR036497-1"/>
    </source>
</evidence>
<sequence>MTKRRKIMNRVIKYCMAGFGNVGVRFTRLLLEKSVELAAVYGCEMCLTAVCTRSKGTLMNPNGLNLEKVLAMNEKLGRFDEADPSFVRCDTKTMIEEADAELLIELTTLSIDDGEPAASYIKEALDRGMHVITANKGPEAWRFDEIDALAKEKGRMFLYETIVMDGTPIFNLVKETLRSNKIFGIKGILNGTTNFILGELEKGGTYEEAIKEAQRRQLAEADPSMDVEGWDGAAKICALANILMKAKTNPRQAQVESVAKIGCGDIEAAREKGCRIKYICRAEPDVENSGVRLSVRPELLPLNDPLANVNGTSAAITLYTDLAGEISIVQTDPGILQTAYGLYSDLLTLIKDTK</sequence>
<keyword evidence="9" id="KW-0486">Methionine biosynthesis</keyword>
<dbReference type="EC" id="1.1.1.3" evidence="4"/>
<keyword evidence="11" id="KW-0521">NADP</keyword>
<dbReference type="Gene3D" id="3.30.360.10">
    <property type="entry name" value="Dihydrodipicolinate Reductase, domain 2"/>
    <property type="match status" value="1"/>
</dbReference>
<dbReference type="InterPro" id="IPR005106">
    <property type="entry name" value="Asp/hSer_DH_NAD-bd"/>
</dbReference>
<protein>
    <recommendedName>
        <fullName evidence="5">Homoserine dehydrogenase</fullName>
        <ecNumber evidence="4">1.1.1.3</ecNumber>
    </recommendedName>
</protein>
<accession>A0A073IPJ0</accession>
<feature type="active site" description="Proton donor" evidence="10">
    <location>
        <position position="235"/>
    </location>
</feature>
<dbReference type="SUPFAM" id="SSF51735">
    <property type="entry name" value="NAD(P)-binding Rossmann-fold domains"/>
    <property type="match status" value="1"/>
</dbReference>
<evidence type="ECO:0000256" key="4">
    <source>
        <dbReference type="ARBA" id="ARBA00013213"/>
    </source>
</evidence>
<evidence type="ECO:0000256" key="11">
    <source>
        <dbReference type="PIRSR" id="PIRSR036497-2"/>
    </source>
</evidence>
<dbReference type="PANTHER" id="PTHR43331:SF1">
    <property type="entry name" value="HOMOSERINE DEHYDROGENASE"/>
    <property type="match status" value="1"/>
</dbReference>
<evidence type="ECO:0000256" key="3">
    <source>
        <dbReference type="ARBA" id="ARBA00006753"/>
    </source>
</evidence>
<dbReference type="Pfam" id="PF03447">
    <property type="entry name" value="NAD_binding_3"/>
    <property type="match status" value="1"/>
</dbReference>
<comment type="caution">
    <text evidence="14">The sequence shown here is derived from an EMBL/GenBank/DDBJ whole genome shotgun (WGS) entry which is preliminary data.</text>
</comment>
<dbReference type="Gene3D" id="3.40.50.720">
    <property type="entry name" value="NAD(P)-binding Rossmann-like Domain"/>
    <property type="match status" value="1"/>
</dbReference>
<evidence type="ECO:0000313" key="15">
    <source>
        <dbReference type="Proteomes" id="UP000027665"/>
    </source>
</evidence>
<dbReference type="PANTHER" id="PTHR43331">
    <property type="entry name" value="HOMOSERINE DEHYDROGENASE"/>
    <property type="match status" value="1"/>
</dbReference>
<name>A0A073IPJ0_9BACT</name>
<organism evidence="14 15">
    <name type="scientific">Synergistes jonesii</name>
    <dbReference type="NCBI Taxonomy" id="2754"/>
    <lineage>
        <taxon>Bacteria</taxon>
        <taxon>Thermotogati</taxon>
        <taxon>Synergistota</taxon>
        <taxon>Synergistia</taxon>
        <taxon>Synergistales</taxon>
        <taxon>Synergistaceae</taxon>
        <taxon>Synergistes</taxon>
    </lineage>
</organism>
<evidence type="ECO:0000256" key="7">
    <source>
        <dbReference type="ARBA" id="ARBA00022697"/>
    </source>
</evidence>
<keyword evidence="7" id="KW-0791">Threonine biosynthesis</keyword>
<evidence type="ECO:0000313" key="14">
    <source>
        <dbReference type="EMBL" id="KEJ91396.1"/>
    </source>
</evidence>